<feature type="compositionally biased region" description="Gly residues" evidence="1">
    <location>
        <begin position="377"/>
        <end position="393"/>
    </location>
</feature>
<feature type="region of interest" description="Disordered" evidence="1">
    <location>
        <begin position="753"/>
        <end position="777"/>
    </location>
</feature>
<proteinExistence type="predicted"/>
<feature type="region of interest" description="Disordered" evidence="1">
    <location>
        <begin position="94"/>
        <end position="155"/>
    </location>
</feature>
<feature type="compositionally biased region" description="Pro residues" evidence="1">
    <location>
        <begin position="1836"/>
        <end position="1846"/>
    </location>
</feature>
<feature type="compositionally biased region" description="Low complexity" evidence="1">
    <location>
        <begin position="1580"/>
        <end position="1598"/>
    </location>
</feature>
<feature type="region of interest" description="Disordered" evidence="1">
    <location>
        <begin position="955"/>
        <end position="1254"/>
    </location>
</feature>
<feature type="compositionally biased region" description="Acidic residues" evidence="1">
    <location>
        <begin position="103"/>
        <end position="113"/>
    </location>
</feature>
<feature type="compositionally biased region" description="Basic and acidic residues" evidence="1">
    <location>
        <begin position="1566"/>
        <end position="1579"/>
    </location>
</feature>
<evidence type="ECO:0000313" key="2">
    <source>
        <dbReference type="EMBL" id="CEM44004.1"/>
    </source>
</evidence>
<feature type="region of interest" description="Disordered" evidence="1">
    <location>
        <begin position="1566"/>
        <end position="1598"/>
    </location>
</feature>
<dbReference type="EMBL" id="CDMZ01002817">
    <property type="protein sequence ID" value="CEM44004.1"/>
    <property type="molecule type" value="Genomic_DNA"/>
</dbReference>
<protein>
    <submittedName>
        <fullName evidence="2">Uncharacterized protein</fullName>
    </submittedName>
</protein>
<feature type="compositionally biased region" description="Basic residues" evidence="1">
    <location>
        <begin position="138"/>
        <end position="148"/>
    </location>
</feature>
<feature type="compositionally biased region" description="Low complexity" evidence="1">
    <location>
        <begin position="1139"/>
        <end position="1166"/>
    </location>
</feature>
<feature type="compositionally biased region" description="Polar residues" evidence="1">
    <location>
        <begin position="1195"/>
        <end position="1205"/>
    </location>
</feature>
<feature type="compositionally biased region" description="Low complexity" evidence="1">
    <location>
        <begin position="1754"/>
        <end position="1765"/>
    </location>
</feature>
<feature type="compositionally biased region" description="Polar residues" evidence="1">
    <location>
        <begin position="355"/>
        <end position="364"/>
    </location>
</feature>
<feature type="compositionally biased region" description="Low complexity" evidence="1">
    <location>
        <begin position="1232"/>
        <end position="1243"/>
    </location>
</feature>
<feature type="compositionally biased region" description="Low complexity" evidence="1">
    <location>
        <begin position="1847"/>
        <end position="1861"/>
    </location>
</feature>
<feature type="region of interest" description="Disordered" evidence="1">
    <location>
        <begin position="851"/>
        <end position="888"/>
    </location>
</feature>
<feature type="compositionally biased region" description="Low complexity" evidence="1">
    <location>
        <begin position="1099"/>
        <end position="1123"/>
    </location>
</feature>
<feature type="region of interest" description="Disordered" evidence="1">
    <location>
        <begin position="258"/>
        <end position="444"/>
    </location>
</feature>
<feature type="compositionally biased region" description="Gly residues" evidence="1">
    <location>
        <begin position="754"/>
        <end position="763"/>
    </location>
</feature>
<accession>A0A0G4HIK5</accession>
<feature type="compositionally biased region" description="Basic and acidic residues" evidence="1">
    <location>
        <begin position="1172"/>
        <end position="1184"/>
    </location>
</feature>
<feature type="region of interest" description="Disordered" evidence="1">
    <location>
        <begin position="1342"/>
        <end position="1376"/>
    </location>
</feature>
<reference evidence="2" key="1">
    <citation type="submission" date="2014-11" db="EMBL/GenBank/DDBJ databases">
        <authorList>
            <person name="Otto D Thomas"/>
            <person name="Naeem Raeece"/>
        </authorList>
    </citation>
    <scope>NUCLEOTIDE SEQUENCE</scope>
</reference>
<dbReference type="VEuPathDB" id="CryptoDB:Cvel_7014"/>
<feature type="compositionally biased region" description="Polar residues" evidence="1">
    <location>
        <begin position="291"/>
        <end position="313"/>
    </location>
</feature>
<organism evidence="2">
    <name type="scientific">Chromera velia CCMP2878</name>
    <dbReference type="NCBI Taxonomy" id="1169474"/>
    <lineage>
        <taxon>Eukaryota</taxon>
        <taxon>Sar</taxon>
        <taxon>Alveolata</taxon>
        <taxon>Colpodellida</taxon>
        <taxon>Chromeraceae</taxon>
        <taxon>Chromera</taxon>
    </lineage>
</organism>
<feature type="region of interest" description="Disordered" evidence="1">
    <location>
        <begin position="1429"/>
        <end position="1462"/>
    </location>
</feature>
<sequence>MVRFWMRFAFRNEGSAGVRETFKHAEEDLGVCGQFHSGEVFGVDPSLCVLECSCVAEGDGVEGGPVSSPPSSSFSSSVRSSVLRLVEALAKRLQGPMGGLHGEEEEEEKDELDPSSSSSSEESEDLEGPPSLSLVHGGKGKQQKKKAGGPKGKFGTMSTRQLLTLLIPADFAKDVHEHSKLMESLRELRKPGLAVRLLKSGSSDGWVPREVTEGPYELVVLNGPIHLQAQAALELFTFANKSSKPAFLDSPLPSSLHMHMHAPSPASPPVGTSAQQLQGSAGTPNHIMISPAQSQCNSPARTRGTPDSSSSNAVGGEAHGRTTPNGCCPNNHSSSRETRSPTLEPLHAGGKGLTVPSQQQSVSTAYAEGPGMTLSKGPGGGPSTPTASGGGEGARSCSPVVNGLSSMQSLHSEAATEREMRSETSAAGGSWPPPQQAGGAFGDRERERETMPLQHHPQGGDGSAFVSLDENAGADEGAVSAPRLLPVNEQQQQRAVRTVQVPPAPMHLSNQQHRPSSTELVQEQERAREWEKERNANSSWLATNVGVGEFKTVEISRTFGSQDGTPWTPFSGVPSKLLAWRSSFSPSTPNCENVANEVLGIGQVLRWAPSTRVLFFPTDQATAEHYAIYGIPLNPLPWPPLPDGSRQRQDFGPGTYLFDSLTYAVAKAAALPTRFPALICYAVPTEALQTLEVSNLQPSSARLHASLQQFVVESRRAATETKYRDPRRLNWPRVDGIRRSDVIRGPLVRSAAGGAAGAAGEGGAESKDKQEKEGTGLASVTFSSSGHQYCFRSGRAVELLNAHRVGFVSLLQAADESESLPTRLSPPVTPIEGMSAADSWASLVNRDAAASVSTHAHREREATSPLSGNGGGSPLTVTATSRVDVPPLKNPVQVTREGAAPPAAAPAAGGAVEIPPLQVNRGVSVTPAGGAAAADFESAGGSSSGLATLMHDLRRQQQMQQQSAESPLKPTHQHAHPQQQQQTHAVTLQRAESEGVLSDGVGVRTMEGLGGAPPSGSHPSSSLTPSLSSSQQQQGGTRMRKRTTSPLAFGHRVSTDGGVVPHTSGCWGPGGPEGDAGGVWGGSDRDRELQAGGAGAGGASPSTTSVSVPPLHSSHAHQQQQQARPNTQREGGGPPAPAPVGGSDSGGSWQWVPSGPAAAETASSASPAPPHQLRERGGADDWQHPHPPQRKAKANSMTQIPVSIPQSPPNVDADALSGGGMGSAAGQFEGTQQQPLQQQRPQPHASPPCGGHFDDGVAAAAAAASLSSIDFGQCPPIRAHSSCVHTQGEMPGLLREESPAIPPMMVNNLKMASRERERESTAVASSRQQMLLQAQQEEKGGLLFVSPPPAPHSDSGAAAFLSVGGNGGASSSSAASDDLTLLQQSNSNNRLSLGLGGRNRAGSEVALPPCPSSGPSAADVLSMPTDIWEGWGSDQARGSSGAASGGTQQLQQSSGLTLPSHQRQEAKWPGALSIKEVGPEIKQRLCVVVYGVPVEWSHSVLRDFINKLFVKSDTQHRLVQVWKALGQPFATLGCATEAAAHHLLALKRLPLQNRNLVLAFEAWKPKEKEPTNKESKEQKQMQMQGQGQPQELVGAAAQAQQIPGGVGVSMAVPQPQHTHLHLPPGLQPPTAAAAAAGQSSSISQIPSLPPSRTLPPVDLRPMQPALHSTLPGPPGLGLPTRSVSTQSPAARKQSVPLSTGGGTTGVCVGLPVMDSRPGSLSHGPSLLQHAPSAGAGGEVSQLMSHSKMLRMKQQHAQQAAAVASAGPFPSPPHTHAPNSPVWQNSPVPVPVPSPPAPPLHTEPPKRAPAPPGERNPNVLVSPITPDVPPGFEFEPQRPPSSPPVPIGAPSSSEWTGTGRLPLGPPPPSGQAAGGEGLGSDDLHSGCGLTFPPPGFA</sequence>
<feature type="compositionally biased region" description="Low complexity" evidence="1">
    <location>
        <begin position="1014"/>
        <end position="1036"/>
    </location>
</feature>
<feature type="compositionally biased region" description="Gly residues" evidence="1">
    <location>
        <begin position="1067"/>
        <end position="1081"/>
    </location>
</feature>
<feature type="compositionally biased region" description="Low complexity" evidence="1">
    <location>
        <begin position="1777"/>
        <end position="1786"/>
    </location>
</feature>
<feature type="compositionally biased region" description="Pro residues" evidence="1">
    <location>
        <begin position="1787"/>
        <end position="1813"/>
    </location>
</feature>
<evidence type="ECO:0000256" key="1">
    <source>
        <dbReference type="SAM" id="MobiDB-lite"/>
    </source>
</evidence>
<feature type="compositionally biased region" description="Low complexity" evidence="1">
    <location>
        <begin position="1435"/>
        <end position="1458"/>
    </location>
</feature>
<feature type="compositionally biased region" description="Low complexity" evidence="1">
    <location>
        <begin position="976"/>
        <end position="985"/>
    </location>
</feature>
<feature type="compositionally biased region" description="Basic and acidic residues" evidence="1">
    <location>
        <begin position="764"/>
        <end position="774"/>
    </location>
</feature>
<feature type="compositionally biased region" description="Low complexity" evidence="1">
    <location>
        <begin position="1615"/>
        <end position="1646"/>
    </location>
</feature>
<feature type="region of interest" description="Disordered" evidence="1">
    <location>
        <begin position="1615"/>
        <end position="1702"/>
    </location>
</feature>
<gene>
    <name evidence="2" type="ORF">Cvel_7014</name>
</gene>
<feature type="region of interest" description="Disordered" evidence="1">
    <location>
        <begin position="1718"/>
        <end position="1896"/>
    </location>
</feature>
<name>A0A0G4HIK5_9ALVE</name>
<feature type="compositionally biased region" description="Polar residues" evidence="1">
    <location>
        <begin position="322"/>
        <end position="333"/>
    </location>
</feature>
<feature type="compositionally biased region" description="Polar residues" evidence="1">
    <location>
        <begin position="270"/>
        <end position="283"/>
    </location>
</feature>